<dbReference type="InterPro" id="IPR023631">
    <property type="entry name" value="Amidase_dom"/>
</dbReference>
<dbReference type="EMBL" id="MHTD01000053">
    <property type="protein sequence ID" value="OHA54861.1"/>
    <property type="molecule type" value="Genomic_DNA"/>
</dbReference>
<dbReference type="GO" id="GO:0016740">
    <property type="term" value="F:transferase activity"/>
    <property type="evidence" value="ECO:0007669"/>
    <property type="project" value="UniProtKB-KW"/>
</dbReference>
<feature type="domain" description="Amidase" evidence="1">
    <location>
        <begin position="20"/>
        <end position="321"/>
    </location>
</feature>
<dbReference type="Proteomes" id="UP000178199">
    <property type="component" value="Unassembled WGS sequence"/>
</dbReference>
<dbReference type="Pfam" id="PF01425">
    <property type="entry name" value="Amidase"/>
    <property type="match status" value="1"/>
</dbReference>
<dbReference type="InterPro" id="IPR000120">
    <property type="entry name" value="Amidase"/>
</dbReference>
<name>A0A1G2Q4T4_9BACT</name>
<dbReference type="InterPro" id="IPR036928">
    <property type="entry name" value="AS_sf"/>
</dbReference>
<dbReference type="Gene3D" id="3.90.1300.10">
    <property type="entry name" value="Amidase signature (AS) domain"/>
    <property type="match status" value="1"/>
</dbReference>
<dbReference type="PANTHER" id="PTHR11895">
    <property type="entry name" value="TRANSAMIDASE"/>
    <property type="match status" value="1"/>
</dbReference>
<sequence length="331" mass="34787">MLGIQQLTEKIKARELSAVEVVEKFNKTIAASKLNSFITPTPQQALAQARQIDEAITKGEKVGSLAGVPVAIKDVIVTKGIRSTGGSKILDNYLPPYDATVVERLKQAGAIIVGKTNCDEFAMGSSGENSGYGPSNNPWDKTKVTGGSSSGSTAAVAAVECVAALGSETGGSVRQPASFCGVVGLKPTYGRVSRHGLMAMTSSLDQVGPLARTVTDTARILQVIAGQDERDATSSRQSVPDYLANLPKDIKGMRIGVAAEFFADGLQAEVKELVEKAIAKIKSLAATIVEVSLPSLEYALAAYYVICPSEVSANLARYDGIRYGWRAGVES</sequence>
<organism evidence="2 3">
    <name type="scientific">Candidatus Veblenbacteria bacterium RIFOXYC1_FULL_42_9</name>
    <dbReference type="NCBI Taxonomy" id="1802427"/>
    <lineage>
        <taxon>Bacteria</taxon>
        <taxon>Candidatus Vebleniibacteriota</taxon>
    </lineage>
</organism>
<evidence type="ECO:0000259" key="1">
    <source>
        <dbReference type="Pfam" id="PF01425"/>
    </source>
</evidence>
<evidence type="ECO:0000313" key="3">
    <source>
        <dbReference type="Proteomes" id="UP000178199"/>
    </source>
</evidence>
<protein>
    <submittedName>
        <fullName evidence="2">Aspartyl/glutamyl-tRNA amidotransferase subunit A</fullName>
    </submittedName>
</protein>
<dbReference type="AlphaFoldDB" id="A0A1G2Q4T4"/>
<proteinExistence type="predicted"/>
<reference evidence="2 3" key="1">
    <citation type="journal article" date="2016" name="Nat. Commun.">
        <title>Thousands of microbial genomes shed light on interconnected biogeochemical processes in an aquifer system.</title>
        <authorList>
            <person name="Anantharaman K."/>
            <person name="Brown C.T."/>
            <person name="Hug L.A."/>
            <person name="Sharon I."/>
            <person name="Castelle C.J."/>
            <person name="Probst A.J."/>
            <person name="Thomas B.C."/>
            <person name="Singh A."/>
            <person name="Wilkins M.J."/>
            <person name="Karaoz U."/>
            <person name="Brodie E.L."/>
            <person name="Williams K.H."/>
            <person name="Hubbard S.S."/>
            <person name="Banfield J.F."/>
        </authorList>
    </citation>
    <scope>NUCLEOTIDE SEQUENCE [LARGE SCALE GENOMIC DNA]</scope>
</reference>
<keyword evidence="2" id="KW-0808">Transferase</keyword>
<dbReference type="SUPFAM" id="SSF75304">
    <property type="entry name" value="Amidase signature (AS) enzymes"/>
    <property type="match status" value="1"/>
</dbReference>
<accession>A0A1G2Q4T4</accession>
<comment type="caution">
    <text evidence="2">The sequence shown here is derived from an EMBL/GenBank/DDBJ whole genome shotgun (WGS) entry which is preliminary data.</text>
</comment>
<dbReference type="PANTHER" id="PTHR11895:SF151">
    <property type="entry name" value="GLUTAMYL-TRNA(GLN) AMIDOTRANSFERASE SUBUNIT A"/>
    <property type="match status" value="1"/>
</dbReference>
<evidence type="ECO:0000313" key="2">
    <source>
        <dbReference type="EMBL" id="OHA54861.1"/>
    </source>
</evidence>
<feature type="non-terminal residue" evidence="2">
    <location>
        <position position="331"/>
    </location>
</feature>
<gene>
    <name evidence="2" type="primary">gatA</name>
    <name evidence="2" type="ORF">A2429_02750</name>
</gene>